<dbReference type="PANTHER" id="PTHR21461:SF40">
    <property type="entry name" value="GLYCOSYLTRANSFERASE FAMILY 92 PROTEIN"/>
    <property type="match status" value="1"/>
</dbReference>
<evidence type="ECO:0000256" key="2">
    <source>
        <dbReference type="ARBA" id="ARBA00007647"/>
    </source>
</evidence>
<evidence type="ECO:0000256" key="8">
    <source>
        <dbReference type="RuleBase" id="RU366017"/>
    </source>
</evidence>
<gene>
    <name evidence="9" type="ORF">CELE_R08C7.4</name>
    <name evidence="9 11" type="ORF">R08C7.4</name>
</gene>
<keyword evidence="4 8" id="KW-0808">Transferase</keyword>
<comment type="similarity">
    <text evidence="2 8">Belongs to the glycosyltransferase 92 family.</text>
</comment>
<keyword evidence="7" id="KW-0472">Membrane</keyword>
<dbReference type="EC" id="2.4.1.-" evidence="8"/>
<accession>Q21841</accession>
<evidence type="ECO:0000256" key="1">
    <source>
        <dbReference type="ARBA" id="ARBA00004167"/>
    </source>
</evidence>
<dbReference type="AlphaFoldDB" id="Q21841"/>
<dbReference type="AGR" id="WB:WBGene00019948"/>
<dbReference type="OrthoDB" id="2526284at2759"/>
<evidence type="ECO:0000256" key="4">
    <source>
        <dbReference type="ARBA" id="ARBA00022679"/>
    </source>
</evidence>
<proteinExistence type="inferred from homology"/>
<evidence type="ECO:0000313" key="10">
    <source>
        <dbReference type="Proteomes" id="UP000001940"/>
    </source>
</evidence>
<evidence type="ECO:0000313" key="11">
    <source>
        <dbReference type="WormBase" id="R08C7.4"/>
    </source>
</evidence>
<dbReference type="Proteomes" id="UP000001940">
    <property type="component" value="Chromosome IV"/>
</dbReference>
<dbReference type="HOGENOM" id="CLU_008031_3_1_1"/>
<dbReference type="InterPro" id="IPR008166">
    <property type="entry name" value="Glyco_transf_92"/>
</dbReference>
<dbReference type="Pfam" id="PF01697">
    <property type="entry name" value="Glyco_transf_92"/>
    <property type="match status" value="1"/>
</dbReference>
<dbReference type="RefSeq" id="NP_500564.4">
    <property type="nucleotide sequence ID" value="NM_068163.4"/>
</dbReference>
<comment type="subcellular location">
    <subcellularLocation>
        <location evidence="1">Membrane</location>
        <topology evidence="1">Single-pass membrane protein</topology>
    </subcellularLocation>
</comment>
<protein>
    <recommendedName>
        <fullName evidence="8">Glycosyltransferase family 92 protein</fullName>
        <ecNumber evidence="8">2.4.1.-</ecNumber>
    </recommendedName>
</protein>
<dbReference type="PaxDb" id="6239-R08C7.4"/>
<dbReference type="EMBL" id="BX284604">
    <property type="protein sequence ID" value="CCD73098.2"/>
    <property type="molecule type" value="Genomic_DNA"/>
</dbReference>
<dbReference type="FunCoup" id="Q21841">
    <property type="interactions" value="22"/>
</dbReference>
<dbReference type="UCSC" id="R08C7.4">
    <property type="organism name" value="c. elegans"/>
</dbReference>
<dbReference type="GeneID" id="187696"/>
<sequence>MAKVVRRKFFIVSFLLFSILLLFLQHSRQVKVIERTFILENGSQNSSQIRDACFVPYWNQKTTENILHSEQIEEWAKTEFGGNLNMIDGEPRLLSAFVYPDEISIITTVMHTFLKRATCHYYDCNRVEIHAARFKSRVWPLAVITCPRRFGAEYVSVSYEEDEEPQEPIPLTYRAYDRPLHELSVCVGPMYGEESKWLEIIEYVEHYRLVGTSHFYFTLFNMNEYDRKIIDNYESLGIAESTKYTTEYLRLGWMFHLLQTHECHYRSKFHSKWVVNMDIDERLVYTGPLNLRSYLRRLPPNIGEVSFTTNRVLKTEPVPVKYSSDAQLMEDMLFLKYNKTTEISWYNLKGIIRPEKVAMLFYHWSYFQFEGVNVVSVPKRFGHVRHYRNMDKKALNGNWMENYNGTLQETRLSRSFEKRLISAVRRRVKYVYDQRMVRCEEIPEWLSSRFRRQLLDCKFKNEI</sequence>
<name>Q21841_CAEEL</name>
<evidence type="ECO:0000256" key="3">
    <source>
        <dbReference type="ARBA" id="ARBA00022676"/>
    </source>
</evidence>
<evidence type="ECO:0000256" key="7">
    <source>
        <dbReference type="ARBA" id="ARBA00023136"/>
    </source>
</evidence>
<evidence type="ECO:0000256" key="6">
    <source>
        <dbReference type="ARBA" id="ARBA00022989"/>
    </source>
</evidence>
<keyword evidence="6" id="KW-1133">Transmembrane helix</keyword>
<dbReference type="GO" id="GO:0016020">
    <property type="term" value="C:membrane"/>
    <property type="evidence" value="ECO:0007669"/>
    <property type="project" value="UniProtKB-SubCell"/>
</dbReference>
<reference evidence="9 10" key="1">
    <citation type="journal article" date="1998" name="Science">
        <title>Genome sequence of the nematode C. elegans: a platform for investigating biology.</title>
        <authorList>
            <consortium name="The C. elegans sequencing consortium"/>
            <person name="Sulson J.E."/>
            <person name="Waterston R."/>
        </authorList>
    </citation>
    <scope>NUCLEOTIDE SEQUENCE [LARGE SCALE GENOMIC DNA]</scope>
    <source>
        <strain evidence="9 10">Bristol N2</strain>
    </source>
</reference>
<evidence type="ECO:0000313" key="9">
    <source>
        <dbReference type="EMBL" id="CCD73098.2"/>
    </source>
</evidence>
<dbReference type="InParanoid" id="Q21841"/>
<dbReference type="eggNOG" id="KOG4735">
    <property type="taxonomic scope" value="Eukaryota"/>
</dbReference>
<keyword evidence="3 8" id="KW-0328">Glycosyltransferase</keyword>
<dbReference type="GO" id="GO:0016757">
    <property type="term" value="F:glycosyltransferase activity"/>
    <property type="evidence" value="ECO:0000318"/>
    <property type="project" value="GO_Central"/>
</dbReference>
<dbReference type="CTD" id="187696"/>
<evidence type="ECO:0000256" key="5">
    <source>
        <dbReference type="ARBA" id="ARBA00022692"/>
    </source>
</evidence>
<dbReference type="OMA" id="KRFGHVR"/>
<organism evidence="9 10">
    <name type="scientific">Caenorhabditis elegans</name>
    <dbReference type="NCBI Taxonomy" id="6239"/>
    <lineage>
        <taxon>Eukaryota</taxon>
        <taxon>Metazoa</taxon>
        <taxon>Ecdysozoa</taxon>
        <taxon>Nematoda</taxon>
        <taxon>Chromadorea</taxon>
        <taxon>Rhabditida</taxon>
        <taxon>Rhabditina</taxon>
        <taxon>Rhabditomorpha</taxon>
        <taxon>Rhabditoidea</taxon>
        <taxon>Rhabditidae</taxon>
        <taxon>Peloderinae</taxon>
        <taxon>Caenorhabditis</taxon>
    </lineage>
</organism>
<dbReference type="WormBase" id="R08C7.4">
    <property type="protein sequence ID" value="CE48608"/>
    <property type="gene ID" value="WBGene00019948"/>
</dbReference>
<dbReference type="PANTHER" id="PTHR21461">
    <property type="entry name" value="GLYCOSYLTRANSFERASE FAMILY 92 PROTEIN"/>
    <property type="match status" value="1"/>
</dbReference>
<keyword evidence="10" id="KW-1185">Reference proteome</keyword>
<dbReference type="Bgee" id="WBGene00019948">
    <property type="expression patterns" value="Expressed in embryo and 1 other cell type or tissue"/>
</dbReference>
<dbReference type="KEGG" id="cel:CELE_R08C7.4"/>
<dbReference type="GO" id="GO:0005737">
    <property type="term" value="C:cytoplasm"/>
    <property type="evidence" value="ECO:0000318"/>
    <property type="project" value="GO_Central"/>
</dbReference>
<keyword evidence="5" id="KW-0812">Transmembrane</keyword>